<name>A0A1Y6IYA9_9VIBR</name>
<keyword evidence="8" id="KW-1185">Reference proteome</keyword>
<dbReference type="GO" id="GO:0003700">
    <property type="term" value="F:DNA-binding transcription factor activity"/>
    <property type="evidence" value="ECO:0007669"/>
    <property type="project" value="TreeGrafter"/>
</dbReference>
<dbReference type="Pfam" id="PF00356">
    <property type="entry name" value="LacI"/>
    <property type="match status" value="1"/>
</dbReference>
<sequence length="343" mass="38262">MATMLDVSRKVGVSKSTVSRVLNGKGRVSEATRREVFKAIEELDYRPNVLAQSLSKQATDTIGLIIPRCYNISQYISQLIEVSQTLADESGKFLMITQANMHEGDYGLKSIRNLVDRRCDGILYYKSSHIEGEHFQRELENLIDEIPIPLVVLNYCLPDKPDNCVWFDHVATGRLAVEHLIAQGHRRIAYISGSLNIRTSRLRMQGYQDALKDAGIELNPLLITEGDGHYNGGYTACKQLIQRKLDFTAICCFNDTTAIGALKALNEHGISVPEDVSLFGFDNESVLDYITPSISSVALPVEKIADYAANLLFSHLNKTDILHLEPHAICGELVLRNSVKKLK</sequence>
<reference evidence="5 8" key="2">
    <citation type="submission" date="2023-11" db="EMBL/GenBank/DDBJ databases">
        <title>Plant-associative lifestyle of Vibrio porteresiae and its evolutionary dynamics.</title>
        <authorList>
            <person name="Rameshkumar N."/>
            <person name="Kirti K."/>
        </authorList>
    </citation>
    <scope>NUCLEOTIDE SEQUENCE [LARGE SCALE GENOMIC DNA]</scope>
    <source>
        <strain evidence="5 8">MSSRF38</strain>
    </source>
</reference>
<keyword evidence="2 5" id="KW-0238">DNA-binding</keyword>
<dbReference type="PANTHER" id="PTHR30146">
    <property type="entry name" value="LACI-RELATED TRANSCRIPTIONAL REPRESSOR"/>
    <property type="match status" value="1"/>
</dbReference>
<feature type="domain" description="HTH lacI-type" evidence="4">
    <location>
        <begin position="2"/>
        <end position="56"/>
    </location>
</feature>
<dbReference type="PANTHER" id="PTHR30146:SF109">
    <property type="entry name" value="HTH-TYPE TRANSCRIPTIONAL REGULATOR GALS"/>
    <property type="match status" value="1"/>
</dbReference>
<evidence type="ECO:0000313" key="6">
    <source>
        <dbReference type="EMBL" id="SMS02001.1"/>
    </source>
</evidence>
<evidence type="ECO:0000313" key="7">
    <source>
        <dbReference type="Proteomes" id="UP000196125"/>
    </source>
</evidence>
<dbReference type="SUPFAM" id="SSF53822">
    <property type="entry name" value="Periplasmic binding protein-like I"/>
    <property type="match status" value="1"/>
</dbReference>
<keyword evidence="3" id="KW-0804">Transcription</keyword>
<dbReference type="Proteomes" id="UP001283366">
    <property type="component" value="Unassembled WGS sequence"/>
</dbReference>
<dbReference type="OrthoDB" id="9798934at2"/>
<accession>A0A1Y6IYA9</accession>
<dbReference type="InterPro" id="IPR010982">
    <property type="entry name" value="Lambda_DNA-bd_dom_sf"/>
</dbReference>
<dbReference type="Gene3D" id="3.40.50.2300">
    <property type="match status" value="2"/>
</dbReference>
<keyword evidence="1" id="KW-0805">Transcription regulation</keyword>
<evidence type="ECO:0000256" key="1">
    <source>
        <dbReference type="ARBA" id="ARBA00023015"/>
    </source>
</evidence>
<evidence type="ECO:0000313" key="5">
    <source>
        <dbReference type="EMBL" id="MDW6002470.1"/>
    </source>
</evidence>
<dbReference type="InterPro" id="IPR028082">
    <property type="entry name" value="Peripla_BP_I"/>
</dbReference>
<evidence type="ECO:0000256" key="3">
    <source>
        <dbReference type="ARBA" id="ARBA00023163"/>
    </source>
</evidence>
<proteinExistence type="predicted"/>
<dbReference type="Proteomes" id="UP000196125">
    <property type="component" value="Unassembled WGS sequence"/>
</dbReference>
<evidence type="ECO:0000256" key="2">
    <source>
        <dbReference type="ARBA" id="ARBA00023125"/>
    </source>
</evidence>
<organism evidence="6 7">
    <name type="scientific">Vibrio mangrovi</name>
    <dbReference type="NCBI Taxonomy" id="474394"/>
    <lineage>
        <taxon>Bacteria</taxon>
        <taxon>Pseudomonadati</taxon>
        <taxon>Pseudomonadota</taxon>
        <taxon>Gammaproteobacteria</taxon>
        <taxon>Vibrionales</taxon>
        <taxon>Vibrionaceae</taxon>
        <taxon>Vibrio</taxon>
    </lineage>
</organism>
<dbReference type="AlphaFoldDB" id="A0A1Y6IYA9"/>
<dbReference type="InterPro" id="IPR000843">
    <property type="entry name" value="HTH_LacI"/>
</dbReference>
<gene>
    <name evidence="6" type="primary">ascG_5</name>
    <name evidence="5" type="ORF">SBX37_06295</name>
    <name evidence="6" type="ORF">VIM7927_03312</name>
</gene>
<dbReference type="CDD" id="cd06270">
    <property type="entry name" value="PBP1_GalS-like"/>
    <property type="match status" value="1"/>
</dbReference>
<dbReference type="GO" id="GO:0000976">
    <property type="term" value="F:transcription cis-regulatory region binding"/>
    <property type="evidence" value="ECO:0007669"/>
    <property type="project" value="TreeGrafter"/>
</dbReference>
<evidence type="ECO:0000313" key="8">
    <source>
        <dbReference type="Proteomes" id="UP001283366"/>
    </source>
</evidence>
<dbReference type="EMBL" id="FXXI01000007">
    <property type="protein sequence ID" value="SMS02001.1"/>
    <property type="molecule type" value="Genomic_DNA"/>
</dbReference>
<dbReference type="Pfam" id="PF13377">
    <property type="entry name" value="Peripla_BP_3"/>
    <property type="match status" value="1"/>
</dbReference>
<dbReference type="RefSeq" id="WP_087482013.1">
    <property type="nucleotide sequence ID" value="NZ_AP024883.1"/>
</dbReference>
<dbReference type="SMART" id="SM00354">
    <property type="entry name" value="HTH_LACI"/>
    <property type="match status" value="1"/>
</dbReference>
<dbReference type="PROSITE" id="PS50932">
    <property type="entry name" value="HTH_LACI_2"/>
    <property type="match status" value="1"/>
</dbReference>
<evidence type="ECO:0000259" key="4">
    <source>
        <dbReference type="PROSITE" id="PS50932"/>
    </source>
</evidence>
<reference evidence="6 7" key="1">
    <citation type="submission" date="2017-05" db="EMBL/GenBank/DDBJ databases">
        <authorList>
            <person name="Song R."/>
            <person name="Chenine A.L."/>
            <person name="Ruprecht R.M."/>
        </authorList>
    </citation>
    <scope>NUCLEOTIDE SEQUENCE [LARGE SCALE GENOMIC DNA]</scope>
    <source>
        <strain evidence="6 7">CECT 7927</strain>
    </source>
</reference>
<dbReference type="EMBL" id="JAWRCO010000001">
    <property type="protein sequence ID" value="MDW6002470.1"/>
    <property type="molecule type" value="Genomic_DNA"/>
</dbReference>
<dbReference type="InterPro" id="IPR046335">
    <property type="entry name" value="LacI/GalR-like_sensor"/>
</dbReference>
<dbReference type="SUPFAM" id="SSF47413">
    <property type="entry name" value="lambda repressor-like DNA-binding domains"/>
    <property type="match status" value="1"/>
</dbReference>
<dbReference type="CDD" id="cd01392">
    <property type="entry name" value="HTH_LacI"/>
    <property type="match status" value="1"/>
</dbReference>
<dbReference type="Gene3D" id="1.10.260.40">
    <property type="entry name" value="lambda repressor-like DNA-binding domains"/>
    <property type="match status" value="1"/>
</dbReference>
<protein>
    <submittedName>
        <fullName evidence="6">HTH-type transcriptional regulator AscG</fullName>
    </submittedName>
    <submittedName>
        <fullName evidence="5">LacI family DNA-binding transcriptional regulator</fullName>
    </submittedName>
</protein>